<dbReference type="Gene3D" id="1.10.510.10">
    <property type="entry name" value="Transferase(Phosphotransferase) domain 1"/>
    <property type="match status" value="1"/>
</dbReference>
<dbReference type="PANTHER" id="PTHR43289:SF6">
    <property type="entry name" value="SERINE_THREONINE-PROTEIN KINASE NEKL-3"/>
    <property type="match status" value="1"/>
</dbReference>
<dbReference type="SMART" id="SM00220">
    <property type="entry name" value="S_TKc"/>
    <property type="match status" value="1"/>
</dbReference>
<feature type="compositionally biased region" description="Basic residues" evidence="6">
    <location>
        <begin position="744"/>
        <end position="758"/>
    </location>
</feature>
<dbReference type="Gene3D" id="3.30.200.20">
    <property type="entry name" value="Phosphorylase Kinase, domain 1"/>
    <property type="match status" value="1"/>
</dbReference>
<dbReference type="InterPro" id="IPR017441">
    <property type="entry name" value="Protein_kinase_ATP_BS"/>
</dbReference>
<comment type="caution">
    <text evidence="8">The sequence shown here is derived from an EMBL/GenBank/DDBJ whole genome shotgun (WGS) entry which is preliminary data.</text>
</comment>
<gene>
    <name evidence="8" type="primary">pknB_14</name>
    <name evidence="8" type="ORF">ENSA7_41650</name>
</gene>
<dbReference type="GO" id="GO:0004674">
    <property type="term" value="F:protein serine/threonine kinase activity"/>
    <property type="evidence" value="ECO:0007669"/>
    <property type="project" value="UniProtKB-EC"/>
</dbReference>
<evidence type="ECO:0000256" key="3">
    <source>
        <dbReference type="ARBA" id="ARBA00022777"/>
    </source>
</evidence>
<feature type="compositionally biased region" description="Acidic residues" evidence="6">
    <location>
        <begin position="466"/>
        <end position="485"/>
    </location>
</feature>
<dbReference type="CDD" id="cd14014">
    <property type="entry name" value="STKc_PknB_like"/>
    <property type="match status" value="1"/>
</dbReference>
<evidence type="ECO:0000313" key="8">
    <source>
        <dbReference type="EMBL" id="PRQ06131.1"/>
    </source>
</evidence>
<dbReference type="GO" id="GO:0005524">
    <property type="term" value="F:ATP binding"/>
    <property type="evidence" value="ECO:0007669"/>
    <property type="project" value="UniProtKB-UniRule"/>
</dbReference>
<proteinExistence type="predicted"/>
<dbReference type="EMBL" id="PVNL01000083">
    <property type="protein sequence ID" value="PRQ06131.1"/>
    <property type="molecule type" value="Genomic_DNA"/>
</dbReference>
<evidence type="ECO:0000259" key="7">
    <source>
        <dbReference type="PROSITE" id="PS50011"/>
    </source>
</evidence>
<name>A0A2S9YM10_9BACT</name>
<evidence type="ECO:0000256" key="5">
    <source>
        <dbReference type="PROSITE-ProRule" id="PRU10141"/>
    </source>
</evidence>
<feature type="binding site" evidence="5">
    <location>
        <position position="64"/>
    </location>
    <ligand>
        <name>ATP</name>
        <dbReference type="ChEBI" id="CHEBI:30616"/>
    </ligand>
</feature>
<feature type="domain" description="Protein kinase" evidence="7">
    <location>
        <begin position="35"/>
        <end position="305"/>
    </location>
</feature>
<organism evidence="8 9">
    <name type="scientific">Enhygromyxa salina</name>
    <dbReference type="NCBI Taxonomy" id="215803"/>
    <lineage>
        <taxon>Bacteria</taxon>
        <taxon>Pseudomonadati</taxon>
        <taxon>Myxococcota</taxon>
        <taxon>Polyangia</taxon>
        <taxon>Nannocystales</taxon>
        <taxon>Nannocystaceae</taxon>
        <taxon>Enhygromyxa</taxon>
    </lineage>
</organism>
<evidence type="ECO:0000313" key="9">
    <source>
        <dbReference type="Proteomes" id="UP000238823"/>
    </source>
</evidence>
<evidence type="ECO:0000256" key="4">
    <source>
        <dbReference type="ARBA" id="ARBA00022840"/>
    </source>
</evidence>
<dbReference type="OrthoDB" id="5483302at2"/>
<dbReference type="InterPro" id="IPR011009">
    <property type="entry name" value="Kinase-like_dom_sf"/>
</dbReference>
<feature type="region of interest" description="Disordered" evidence="6">
    <location>
        <begin position="466"/>
        <end position="510"/>
    </location>
</feature>
<keyword evidence="2 5" id="KW-0547">Nucleotide-binding</keyword>
<evidence type="ECO:0000256" key="6">
    <source>
        <dbReference type="SAM" id="MobiDB-lite"/>
    </source>
</evidence>
<reference evidence="8 9" key="1">
    <citation type="submission" date="2018-03" db="EMBL/GenBank/DDBJ databases">
        <title>Draft Genome Sequences of the Obligatory Marine Myxobacteria Enhygromyxa salina SWB007.</title>
        <authorList>
            <person name="Poehlein A."/>
            <person name="Moghaddam J.A."/>
            <person name="Harms H."/>
            <person name="Alanjari M."/>
            <person name="Koenig G.M."/>
            <person name="Daniel R."/>
            <person name="Schaeberle T.F."/>
        </authorList>
    </citation>
    <scope>NUCLEOTIDE SEQUENCE [LARGE SCALE GENOMIC DNA]</scope>
    <source>
        <strain evidence="8 9">SWB007</strain>
    </source>
</reference>
<dbReference type="Proteomes" id="UP000238823">
    <property type="component" value="Unassembled WGS sequence"/>
</dbReference>
<keyword evidence="1 8" id="KW-0808">Transferase</keyword>
<protein>
    <submittedName>
        <fullName evidence="8">Serine/threonine-protein kinase PknB</fullName>
        <ecNumber evidence="8">2.7.11.1</ecNumber>
    </submittedName>
</protein>
<evidence type="ECO:0000256" key="1">
    <source>
        <dbReference type="ARBA" id="ARBA00022679"/>
    </source>
</evidence>
<dbReference type="PROSITE" id="PS50011">
    <property type="entry name" value="PROTEIN_KINASE_DOM"/>
    <property type="match status" value="1"/>
</dbReference>
<dbReference type="InterPro" id="IPR000719">
    <property type="entry name" value="Prot_kinase_dom"/>
</dbReference>
<feature type="region of interest" description="Disordered" evidence="6">
    <location>
        <begin position="734"/>
        <end position="758"/>
    </location>
</feature>
<dbReference type="PROSITE" id="PS00108">
    <property type="entry name" value="PROTEIN_KINASE_ST"/>
    <property type="match status" value="1"/>
</dbReference>
<dbReference type="EC" id="2.7.11.1" evidence="8"/>
<dbReference type="Pfam" id="PF00069">
    <property type="entry name" value="Pkinase"/>
    <property type="match status" value="1"/>
</dbReference>
<dbReference type="PANTHER" id="PTHR43289">
    <property type="entry name" value="MITOGEN-ACTIVATED PROTEIN KINASE KINASE KINASE 20-RELATED"/>
    <property type="match status" value="1"/>
</dbReference>
<dbReference type="PROSITE" id="PS00107">
    <property type="entry name" value="PROTEIN_KINASE_ATP"/>
    <property type="match status" value="1"/>
</dbReference>
<accession>A0A2S9YM10</accession>
<sequence>MQYRPSDSIFAAVSEPATQTELLDELVGTTLAERYRIDELLGIGGMGAVFRARHLLLKRDVAVKVLHPRLSANEDISKRFDREAQSAARLDHPNVIPVTEFGSTPDGMKYMVMQLLSGRELGELLEQALDPLRAIDLEIQILRGLEHAHNNGVIHRDLKPENVFVTKDHDNAEILKLVDFGIAKIVDEEDEDETAQPLTRMGLVFGTPHYMSPEQATGSVIDQRTDIYSAGVLLYQMLAGVLPFEHDDPVSLIRMQVSLDPPPLPDTIPPPLQRVVKMMMAKGRDERYPDARSARKALQSVQARLWEDAGIPIKSNPHDTGVVDPRDIYPPGHEALVNNPAFRSGSGSMSAATGSGLGLGSGLGSGSGSMSQTPIPYDPAEISGPLAAELGAEYGSDSGMTVPPVVPRTTHMSLADALTQSHPTLSQSSDSPIRAWIAAIPRTWWYVGGGILSVLLLISLWPNGGEGDEGEDPQDGVEAPSDDDPATVANSDDGGDAADTGSGTPIKPRADEKTLVAIDVALTSKNEDQALDLIRPARDKFPNDPQLLWREGRALAIKRAKSSRVTALERYSQALDQDRTLIDNPDFYGELYVLLRNKTLQEQAINLALQKLGPAGHKFLLELVNVADPNEMLGWVDRHRVLDVLRGDMDSLKLVDSKLNLARDLYQAPQAPKPCAEFAKVLDTIIESKDPYFVEHVFAVSPPAAGDDVDDAAVCAKLEDKLVVVRDLMATAHPEEAAKYGPNKPKKSNNNSKKKKKR</sequence>
<keyword evidence="3 8" id="KW-0418">Kinase</keyword>
<dbReference type="SUPFAM" id="SSF56112">
    <property type="entry name" value="Protein kinase-like (PK-like)"/>
    <property type="match status" value="1"/>
</dbReference>
<dbReference type="InterPro" id="IPR008271">
    <property type="entry name" value="Ser/Thr_kinase_AS"/>
</dbReference>
<evidence type="ECO:0000256" key="2">
    <source>
        <dbReference type="ARBA" id="ARBA00022741"/>
    </source>
</evidence>
<keyword evidence="4 5" id="KW-0067">ATP-binding</keyword>
<dbReference type="AlphaFoldDB" id="A0A2S9YM10"/>